<dbReference type="SUPFAM" id="SSF47266">
    <property type="entry name" value="4-helical cytokines"/>
    <property type="match status" value="1"/>
</dbReference>
<name>A0A6P3VQH2_CLUHA</name>
<protein>
    <submittedName>
        <fullName evidence="2">Uncharacterized protein LOC105895408</fullName>
    </submittedName>
</protein>
<dbReference type="InterPro" id="IPR000151">
    <property type="entry name" value="Ciliary_neurotrophic_fac_CNTF"/>
</dbReference>
<gene>
    <name evidence="2" type="primary">LOC105895408</name>
</gene>
<organism evidence="1 2">
    <name type="scientific">Clupea harengus</name>
    <name type="common">Atlantic herring</name>
    <dbReference type="NCBI Taxonomy" id="7950"/>
    <lineage>
        <taxon>Eukaryota</taxon>
        <taxon>Metazoa</taxon>
        <taxon>Chordata</taxon>
        <taxon>Craniata</taxon>
        <taxon>Vertebrata</taxon>
        <taxon>Euteleostomi</taxon>
        <taxon>Actinopterygii</taxon>
        <taxon>Neopterygii</taxon>
        <taxon>Teleostei</taxon>
        <taxon>Clupei</taxon>
        <taxon>Clupeiformes</taxon>
        <taxon>Clupeoidei</taxon>
        <taxon>Clupeidae</taxon>
        <taxon>Clupea</taxon>
    </lineage>
</organism>
<evidence type="ECO:0000313" key="2">
    <source>
        <dbReference type="RefSeq" id="XP_012677494.2"/>
    </source>
</evidence>
<proteinExistence type="predicted"/>
<dbReference type="Proteomes" id="UP000515152">
    <property type="component" value="Chromosome 18"/>
</dbReference>
<dbReference type="InterPro" id="IPR009079">
    <property type="entry name" value="4_helix_cytokine-like_core"/>
</dbReference>
<sequence length="202" mass="22559">MEGLEDSQPTGPETSATRRAVDLARLINDDCNRLLELYRERESLPANKSSEGGPRLVSVAGSTDDDSLTTAEKVWHHHCALRRCLALLERQIGWEEEEMGVDGDGEGDYEVVRQAVKARLGHLLHSTRALLEAVEGGQGADHLGPDHDCTQGTDEVDSSNNYAMKIWTHHLLQDLIHWTDSARKTLHVLHKERAGQQEQQEL</sequence>
<dbReference type="GO" id="GO:0005127">
    <property type="term" value="F:ciliary neurotrophic factor receptor binding"/>
    <property type="evidence" value="ECO:0007669"/>
    <property type="project" value="InterPro"/>
</dbReference>
<dbReference type="KEGG" id="char:105895408"/>
<dbReference type="PANTHER" id="PTHR15196">
    <property type="entry name" value="CILIARY NEUROTROPHIC FACTOR"/>
    <property type="match status" value="1"/>
</dbReference>
<evidence type="ECO:0000313" key="1">
    <source>
        <dbReference type="Proteomes" id="UP000515152"/>
    </source>
</evidence>
<dbReference type="GO" id="GO:0070120">
    <property type="term" value="P:ciliary neurotrophic factor-mediated signaling pathway"/>
    <property type="evidence" value="ECO:0007669"/>
    <property type="project" value="InterPro"/>
</dbReference>
<dbReference type="RefSeq" id="XP_012677494.2">
    <property type="nucleotide sequence ID" value="XM_012822040.3"/>
</dbReference>
<reference evidence="2" key="1">
    <citation type="submission" date="2025-08" db="UniProtKB">
        <authorList>
            <consortium name="RefSeq"/>
        </authorList>
    </citation>
    <scope>IDENTIFICATION</scope>
</reference>
<accession>A0A6P3VQH2</accession>
<keyword evidence="1" id="KW-1185">Reference proteome</keyword>
<dbReference type="GeneID" id="105895408"/>
<dbReference type="Gene3D" id="1.20.1250.10">
    <property type="match status" value="1"/>
</dbReference>
<dbReference type="OrthoDB" id="8888258at2759"/>
<dbReference type="AlphaFoldDB" id="A0A6P3VQH2"/>
<dbReference type="PANTHER" id="PTHR15196:SF1">
    <property type="entry name" value="CILIARY NEUROTROPHIC FACTOR"/>
    <property type="match status" value="1"/>
</dbReference>
<dbReference type="GO" id="GO:0043524">
    <property type="term" value="P:negative regulation of neuron apoptotic process"/>
    <property type="evidence" value="ECO:0007669"/>
    <property type="project" value="InterPro"/>
</dbReference>